<reference evidence="5" key="1">
    <citation type="journal article" date="2018" name="Nat. Microbiol.">
        <title>Leveraging single-cell genomics to expand the fungal tree of life.</title>
        <authorList>
            <person name="Ahrendt S.R."/>
            <person name="Quandt C.A."/>
            <person name="Ciobanu D."/>
            <person name="Clum A."/>
            <person name="Salamov A."/>
            <person name="Andreopoulos B."/>
            <person name="Cheng J.F."/>
            <person name="Woyke T."/>
            <person name="Pelin A."/>
            <person name="Henrissat B."/>
            <person name="Reynolds N.K."/>
            <person name="Benny G.L."/>
            <person name="Smith M.E."/>
            <person name="James T.Y."/>
            <person name="Grigoriev I.V."/>
        </authorList>
    </citation>
    <scope>NUCLEOTIDE SEQUENCE [LARGE SCALE GENOMIC DNA]</scope>
    <source>
        <strain evidence="5">RSA 1356</strain>
    </source>
</reference>
<dbReference type="PANTHER" id="PTHR15141">
    <property type="entry name" value="TRANSCRIPTION ELONGATION FACTOR B POLYPEPTIDE 3"/>
    <property type="match status" value="1"/>
</dbReference>
<name>A0A4P9XUB3_9FUNG</name>
<feature type="domain" description="F-box" evidence="3">
    <location>
        <begin position="38"/>
        <end position="82"/>
    </location>
</feature>
<dbReference type="GO" id="GO:0006368">
    <property type="term" value="P:transcription elongation by RNA polymerase II"/>
    <property type="evidence" value="ECO:0007669"/>
    <property type="project" value="InterPro"/>
</dbReference>
<proteinExistence type="predicted"/>
<dbReference type="InterPro" id="IPR010684">
    <property type="entry name" value="RNA_pol_II_trans_fac_SIII_A"/>
</dbReference>
<evidence type="ECO:0000259" key="3">
    <source>
        <dbReference type="PROSITE" id="PS50181"/>
    </source>
</evidence>
<dbReference type="STRING" id="78915.A0A4P9XUB3"/>
<organism evidence="4 5">
    <name type="scientific">Thamnocephalis sphaerospora</name>
    <dbReference type="NCBI Taxonomy" id="78915"/>
    <lineage>
        <taxon>Eukaryota</taxon>
        <taxon>Fungi</taxon>
        <taxon>Fungi incertae sedis</taxon>
        <taxon>Zoopagomycota</taxon>
        <taxon>Zoopagomycotina</taxon>
        <taxon>Zoopagomycetes</taxon>
        <taxon>Zoopagales</taxon>
        <taxon>Sigmoideomycetaceae</taxon>
        <taxon>Thamnocephalis</taxon>
    </lineage>
</organism>
<dbReference type="PANTHER" id="PTHR15141:SF76">
    <property type="entry name" value="TRANSCRIPTION ELONGATION FACTOR B POLYPEPTIDE 3"/>
    <property type="match status" value="1"/>
</dbReference>
<dbReference type="EMBL" id="KZ992487">
    <property type="protein sequence ID" value="RKP09814.1"/>
    <property type="molecule type" value="Genomic_DNA"/>
</dbReference>
<evidence type="ECO:0000256" key="1">
    <source>
        <dbReference type="ARBA" id="ARBA00021346"/>
    </source>
</evidence>
<dbReference type="PROSITE" id="PS50181">
    <property type="entry name" value="FBOX"/>
    <property type="match status" value="1"/>
</dbReference>
<accession>A0A4P9XUB3</accession>
<dbReference type="Pfam" id="PF06881">
    <property type="entry name" value="Elongin_A"/>
    <property type="match status" value="1"/>
</dbReference>
<dbReference type="Proteomes" id="UP000271241">
    <property type="component" value="Unassembled WGS sequence"/>
</dbReference>
<feature type="region of interest" description="Disordered" evidence="2">
    <location>
        <begin position="163"/>
        <end position="184"/>
    </location>
</feature>
<dbReference type="AlphaFoldDB" id="A0A4P9XUB3"/>
<dbReference type="Gene3D" id="6.10.250.3180">
    <property type="match status" value="1"/>
</dbReference>
<evidence type="ECO:0000313" key="5">
    <source>
        <dbReference type="Proteomes" id="UP000271241"/>
    </source>
</evidence>
<dbReference type="InterPro" id="IPR001810">
    <property type="entry name" value="F-box_dom"/>
</dbReference>
<feature type="region of interest" description="Disordered" evidence="2">
    <location>
        <begin position="245"/>
        <end position="265"/>
    </location>
</feature>
<protein>
    <recommendedName>
        <fullName evidence="1">Elongin-A</fullName>
    </recommendedName>
</protein>
<dbReference type="GO" id="GO:0070449">
    <property type="term" value="C:elongin complex"/>
    <property type="evidence" value="ECO:0007669"/>
    <property type="project" value="InterPro"/>
</dbReference>
<sequence length="292" mass="32776">MDPSTRRRLPGRPSRSTTGVPTLVEICQAVLRVNVHALTELGDIPYELVEPVLVRCNAEQLLDLEDANPEVIDRTQALWEGLVAQAYPTAAHALRTRETPPCWRKVYLRRKQHEQEKMDRLRMRFERRQQEQQREAAERIGYLLFNDYVSSRLARHYRSKGCYTKSNISSSSPSPPHGSPRNIDASELAHSDVEPESETMPMTPTIRTRIESTRVVGKAPVIRIRRNPSLNGAGHATLGKRKADANLATHSSHKQRSSSDTHTPDKAAADFFAILAHASATQASPKTTLRPP</sequence>
<gene>
    <name evidence="4" type="ORF">THASP1DRAFT_28401</name>
</gene>
<evidence type="ECO:0000313" key="4">
    <source>
        <dbReference type="EMBL" id="RKP09814.1"/>
    </source>
</evidence>
<dbReference type="OrthoDB" id="5596877at2759"/>
<keyword evidence="5" id="KW-1185">Reference proteome</keyword>
<dbReference type="InterPro" id="IPR051870">
    <property type="entry name" value="Elongin-A_domain"/>
</dbReference>
<evidence type="ECO:0000256" key="2">
    <source>
        <dbReference type="SAM" id="MobiDB-lite"/>
    </source>
</evidence>